<dbReference type="OrthoDB" id="5117021at2"/>
<keyword evidence="2" id="KW-1185">Reference proteome</keyword>
<dbReference type="EMBL" id="SOHJ01000002">
    <property type="protein sequence ID" value="TFD62570.1"/>
    <property type="molecule type" value="Genomic_DNA"/>
</dbReference>
<proteinExistence type="predicted"/>
<sequence>MPASTFPFPRGSPAALWRRGERSTLISHFAMQEIVERVATGLLTVEDVRNAARTAVLRISIPFQLLRTRKISPFTADRSGSLLLFGRQEVSRQHEIVELDFDLNEHARKWSSSQCLTLADVEMYRYVSQSGK</sequence>
<reference evidence="1 2" key="1">
    <citation type="submission" date="2019-03" db="EMBL/GenBank/DDBJ databases">
        <title>Genomics of glacier-inhabiting Cryobacterium strains.</title>
        <authorList>
            <person name="Liu Q."/>
            <person name="Xin Y.-H."/>
        </authorList>
    </citation>
    <scope>NUCLEOTIDE SEQUENCE [LARGE SCALE GENOMIC DNA]</scope>
    <source>
        <strain evidence="1 2">Sr39</strain>
    </source>
</reference>
<name>A0A4R9AHU6_9MICO</name>
<dbReference type="AlphaFoldDB" id="A0A4R9AHU6"/>
<gene>
    <name evidence="1" type="ORF">E3T39_01065</name>
</gene>
<evidence type="ECO:0000313" key="1">
    <source>
        <dbReference type="EMBL" id="TFD62570.1"/>
    </source>
</evidence>
<protein>
    <submittedName>
        <fullName evidence="1">Uncharacterized protein</fullName>
    </submittedName>
</protein>
<accession>A0A4R9AHU6</accession>
<dbReference type="RefSeq" id="WP_134512925.1">
    <property type="nucleotide sequence ID" value="NZ_SOHJ01000002.1"/>
</dbReference>
<organism evidence="1 2">
    <name type="scientific">Cryobacterium suzukii</name>
    <dbReference type="NCBI Taxonomy" id="1259198"/>
    <lineage>
        <taxon>Bacteria</taxon>
        <taxon>Bacillati</taxon>
        <taxon>Actinomycetota</taxon>
        <taxon>Actinomycetes</taxon>
        <taxon>Micrococcales</taxon>
        <taxon>Microbacteriaceae</taxon>
        <taxon>Cryobacterium</taxon>
    </lineage>
</organism>
<comment type="caution">
    <text evidence="1">The sequence shown here is derived from an EMBL/GenBank/DDBJ whole genome shotgun (WGS) entry which is preliminary data.</text>
</comment>
<evidence type="ECO:0000313" key="2">
    <source>
        <dbReference type="Proteomes" id="UP000298170"/>
    </source>
</evidence>
<dbReference type="Proteomes" id="UP000298170">
    <property type="component" value="Unassembled WGS sequence"/>
</dbReference>